<keyword evidence="3" id="KW-1185">Reference proteome</keyword>
<gene>
    <name evidence="2" type="ORF">KQI89_15795</name>
</gene>
<protein>
    <submittedName>
        <fullName evidence="2">ABC-2 family transporter protein</fullName>
    </submittedName>
</protein>
<proteinExistence type="predicted"/>
<evidence type="ECO:0000313" key="2">
    <source>
        <dbReference type="EMBL" id="MBU5593212.1"/>
    </source>
</evidence>
<feature type="transmembrane region" description="Helical" evidence="1">
    <location>
        <begin position="113"/>
        <end position="130"/>
    </location>
</feature>
<feature type="transmembrane region" description="Helical" evidence="1">
    <location>
        <begin position="20"/>
        <end position="40"/>
    </location>
</feature>
<feature type="transmembrane region" description="Helical" evidence="1">
    <location>
        <begin position="235"/>
        <end position="255"/>
    </location>
</feature>
<dbReference type="Pfam" id="PF06182">
    <property type="entry name" value="ABC2_membrane_6"/>
    <property type="match status" value="1"/>
</dbReference>
<comment type="caution">
    <text evidence="2">The sequence shown here is derived from an EMBL/GenBank/DDBJ whole genome shotgun (WGS) entry which is preliminary data.</text>
</comment>
<feature type="transmembrane region" description="Helical" evidence="1">
    <location>
        <begin position="142"/>
        <end position="169"/>
    </location>
</feature>
<keyword evidence="1" id="KW-0812">Transmembrane</keyword>
<keyword evidence="1" id="KW-1133">Transmembrane helix</keyword>
<evidence type="ECO:0000256" key="1">
    <source>
        <dbReference type="SAM" id="Phobius"/>
    </source>
</evidence>
<evidence type="ECO:0000313" key="3">
    <source>
        <dbReference type="Proteomes" id="UP000736583"/>
    </source>
</evidence>
<dbReference type="PANTHER" id="PTHR36832">
    <property type="entry name" value="SLR1174 PROTEIN-RELATED"/>
    <property type="match status" value="1"/>
</dbReference>
<feature type="transmembrane region" description="Helical" evidence="1">
    <location>
        <begin position="181"/>
        <end position="200"/>
    </location>
</feature>
<keyword evidence="1" id="KW-0472">Membrane</keyword>
<dbReference type="PANTHER" id="PTHR36832:SF1">
    <property type="entry name" value="SLR1174 PROTEIN"/>
    <property type="match status" value="1"/>
</dbReference>
<accession>A0ABS6F6R2</accession>
<reference evidence="2 3" key="1">
    <citation type="submission" date="2021-06" db="EMBL/GenBank/DDBJ databases">
        <authorList>
            <person name="Sun Q."/>
            <person name="Li D."/>
        </authorList>
    </citation>
    <scope>NUCLEOTIDE SEQUENCE [LARGE SCALE GENOMIC DNA]</scope>
    <source>
        <strain evidence="2 3">MSJ-4</strain>
    </source>
</reference>
<dbReference type="RefSeq" id="WP_216457890.1">
    <property type="nucleotide sequence ID" value="NZ_JAHLQL010000007.1"/>
</dbReference>
<dbReference type="Proteomes" id="UP000736583">
    <property type="component" value="Unassembled WGS sequence"/>
</dbReference>
<feature type="transmembrane region" description="Helical" evidence="1">
    <location>
        <begin position="60"/>
        <end position="77"/>
    </location>
</feature>
<dbReference type="EMBL" id="JAHLQL010000007">
    <property type="protein sequence ID" value="MBU5593212.1"/>
    <property type="molecule type" value="Genomic_DNA"/>
</dbReference>
<name>A0ABS6F6R2_9CLOT</name>
<dbReference type="InterPro" id="IPR010390">
    <property type="entry name" value="ABC-2_transporter-like"/>
</dbReference>
<organism evidence="2 3">
    <name type="scientific">Clostridium simiarum</name>
    <dbReference type="NCBI Taxonomy" id="2841506"/>
    <lineage>
        <taxon>Bacteria</taxon>
        <taxon>Bacillati</taxon>
        <taxon>Bacillota</taxon>
        <taxon>Clostridia</taxon>
        <taxon>Eubacteriales</taxon>
        <taxon>Clostridiaceae</taxon>
        <taxon>Clostridium</taxon>
    </lineage>
</organism>
<sequence length="267" mass="30602">MRAYVSFFKMKFIHGLQYRAAAYAGVATQFAWGFMYIMLYSTFYSSNPQNAPMEFSQLSSYIWLQQAFLALFMTWFLDNEIFDLITEGNVSYELCRPLDIYNMWFAKNCANRLSKAILRCFPILIIAYLLPKPYKFNLPSSYASGILFILSMVLAFIVVISYSMLIYILTFYTISPMGVRLTLVMIADFLSGGLVPLPFLPEWLTKYIYLSPFGSMQNVPFRIYSGNISLKEASFAMVLQVFWAVVLIVIGKVMISKTLKRVVVQGG</sequence>